<sequence length="129" mass="14869">MKNFFTISTLSLTALITAQYSLAKKFIYDDQTGLYSEIRDNQNYNNSGQYYSPLFTVNRNNKTVAITMIPTVIKELTQRYQDHLGIGKKAIKFQSHSEQTVLKLKVMILHVFTTWVHLNNGTKLIVTTF</sequence>
<evidence type="ECO:0000313" key="2">
    <source>
        <dbReference type="Proteomes" id="UP000473854"/>
    </source>
</evidence>
<evidence type="ECO:0000313" key="1">
    <source>
        <dbReference type="EMBL" id="MTD11506.1"/>
    </source>
</evidence>
<dbReference type="AlphaFoldDB" id="A0A6L6GGA4"/>
<reference evidence="1 2" key="1">
    <citation type="submission" date="2019-11" db="EMBL/GenBank/DDBJ databases">
        <authorList>
            <person name="An D."/>
        </authorList>
    </citation>
    <scope>NUCLEOTIDE SEQUENCE [LARGE SCALE GENOMIC DNA]</scope>
    <source>
        <strain evidence="1 2">YIM 103518</strain>
    </source>
</reference>
<proteinExistence type="predicted"/>
<dbReference type="EMBL" id="WLYL01000025">
    <property type="protein sequence ID" value="MTD11506.1"/>
    <property type="molecule type" value="Genomic_DNA"/>
</dbReference>
<gene>
    <name evidence="1" type="ORF">GIX10_08690</name>
</gene>
<name>A0A6L6GGA4_9GAMM</name>
<accession>A0A6L6GGA4</accession>
<organism evidence="1 2">
    <name type="scientific">Acinetobacter faecalis</name>
    <dbReference type="NCBI Taxonomy" id="2665161"/>
    <lineage>
        <taxon>Bacteria</taxon>
        <taxon>Pseudomonadati</taxon>
        <taxon>Pseudomonadota</taxon>
        <taxon>Gammaproteobacteria</taxon>
        <taxon>Moraxellales</taxon>
        <taxon>Moraxellaceae</taxon>
        <taxon>Acinetobacter</taxon>
    </lineage>
</organism>
<protein>
    <submittedName>
        <fullName evidence="1">Uncharacterized protein</fullName>
    </submittedName>
</protein>
<dbReference type="Proteomes" id="UP000473854">
    <property type="component" value="Unassembled WGS sequence"/>
</dbReference>
<comment type="caution">
    <text evidence="1">The sequence shown here is derived from an EMBL/GenBank/DDBJ whole genome shotgun (WGS) entry which is preliminary data.</text>
</comment>
<dbReference type="RefSeq" id="WP_154773104.1">
    <property type="nucleotide sequence ID" value="NZ_WLYL01000025.1"/>
</dbReference>